<sequence>MLTSALLPLPLERAIFKGNTVRFDIQLAVPTKWKTMVALLLAIIALKFNLFVIWGAFCCFWGVENLRNKEAYFVERVKLSDNPILFAIIILSWFLWARSTSIWTTASSSLSMHFNHQEV</sequence>
<dbReference type="Proteomes" id="UP000003836">
    <property type="component" value="Unassembled WGS sequence"/>
</dbReference>
<evidence type="ECO:0000313" key="3">
    <source>
        <dbReference type="Proteomes" id="UP000003836"/>
    </source>
</evidence>
<dbReference type="EMBL" id="AFWI01000226">
    <property type="protein sequence ID" value="EGU46166.1"/>
    <property type="molecule type" value="Genomic_DNA"/>
</dbReference>
<keyword evidence="3" id="KW-1185">Reference proteome</keyword>
<evidence type="ECO:0000313" key="2">
    <source>
        <dbReference type="EMBL" id="EGU46166.1"/>
    </source>
</evidence>
<proteinExistence type="predicted"/>
<name>A0ABN0D817_9VIBR</name>
<dbReference type="RefSeq" id="WP_004749044.1">
    <property type="nucleotide sequence ID" value="NZ_AFWI01000226.1"/>
</dbReference>
<evidence type="ECO:0000256" key="1">
    <source>
        <dbReference type="SAM" id="Phobius"/>
    </source>
</evidence>
<gene>
    <name evidence="2" type="ORF">VITU9109_05046</name>
</gene>
<comment type="caution">
    <text evidence="2">The sequence shown here is derived from an EMBL/GenBank/DDBJ whole genome shotgun (WGS) entry which is preliminary data.</text>
</comment>
<protein>
    <submittedName>
        <fullName evidence="2">Uncharacterized protein</fullName>
    </submittedName>
</protein>
<organism evidence="2 3">
    <name type="scientific">Vibrio tubiashii ATCC 19109</name>
    <dbReference type="NCBI Taxonomy" id="1051646"/>
    <lineage>
        <taxon>Bacteria</taxon>
        <taxon>Pseudomonadati</taxon>
        <taxon>Pseudomonadota</taxon>
        <taxon>Gammaproteobacteria</taxon>
        <taxon>Vibrionales</taxon>
        <taxon>Vibrionaceae</taxon>
        <taxon>Vibrio</taxon>
        <taxon>Vibrio oreintalis group</taxon>
    </lineage>
</organism>
<keyword evidence="1" id="KW-0472">Membrane</keyword>
<feature type="transmembrane region" description="Helical" evidence="1">
    <location>
        <begin position="37"/>
        <end position="63"/>
    </location>
</feature>
<reference evidence="2 3" key="1">
    <citation type="journal article" date="2012" name="Int. J. Syst. Evol. Microbiol.">
        <title>Vibrio caribbeanicus sp. nov., isolated from the marine sponge Scleritoderma cyanea.</title>
        <authorList>
            <person name="Hoffmann M."/>
            <person name="Monday S.R."/>
            <person name="Allard M.W."/>
            <person name="Strain E.A."/>
            <person name="Whittaker P."/>
            <person name="Naum M."/>
            <person name="McCarthy P.J."/>
            <person name="Lopez J.V."/>
            <person name="Fischer M."/>
            <person name="Brown E.W."/>
        </authorList>
    </citation>
    <scope>NUCLEOTIDE SEQUENCE [LARGE SCALE GENOMIC DNA]</scope>
    <source>
        <strain evidence="2 3">ATCC 19109</strain>
    </source>
</reference>
<accession>A0ABN0D817</accession>
<feature type="transmembrane region" description="Helical" evidence="1">
    <location>
        <begin position="84"/>
        <end position="106"/>
    </location>
</feature>
<keyword evidence="1" id="KW-0812">Transmembrane</keyword>
<keyword evidence="1" id="KW-1133">Transmembrane helix</keyword>